<feature type="domain" description="DUF7791" evidence="3">
    <location>
        <begin position="526"/>
        <end position="666"/>
    </location>
</feature>
<name>A0A2J6QVP0_HYAVF</name>
<dbReference type="InterPro" id="IPR056693">
    <property type="entry name" value="DUF7791"/>
</dbReference>
<keyword evidence="5" id="KW-1185">Reference proteome</keyword>
<dbReference type="Pfam" id="PF25053">
    <property type="entry name" value="DUF7791"/>
    <property type="match status" value="1"/>
</dbReference>
<dbReference type="InterPro" id="IPR027417">
    <property type="entry name" value="P-loop_NTPase"/>
</dbReference>
<sequence>MVLDPFTAIGLAGNIVQFVDYSSKLISSTHEIYRSSTGSSRDHDHLEGIATRLLELSRSLEQPKPFGTESYEKAIHELRKECILDAESLLKLIKALKARKESKWSSFRQAVCSAAKKNEISRLERRLSDHQSGLATQVIAMLSDQSSIIIHTLKIMAEENRHMDIQRTDQLQELKKKVDQIGRSKYADRLSNFDNLQETLSDLACTGHEILAEQAILKSLRFREIRIRFEQIPEAYTATLQWVLKPSSPGHPINFIDWLEDPSQSQPYWIGGKPGSGKSTLMKFIHEHPTMKASLRRWAGSDTLITASFFFWLYGTEMQKSQEGLLKTLLYEILRQCPNLIQTCLPHRYGSSLHHPWTRSELLEAFITLKHGLTTSTKFCIFIDGLDEFQGEPRDLLPVIRDLADSPNFKVCVSSRPWQIFIDEFDRDSRYRLYLQDLTRPDIEAYVRYNFEKDRNFQQARKEDPGYEHLVNEIVARAQGVWLWVALVTKSLLNGFTYGDSLKDLERRLQHLPVDLEEFFQHILDSVEPVYQTQMAQTFLIALAAKNDLPLLVYSFLDDIREEPNYALNWNGVSGSTDTRSAVQRMTQMRKRLDARSKGLLEVSKGSQKSGGSWIEDRVEFLHRTVADFLNKKEIKASFVQKSGPNFDPDSSLCHGFLALCKSISPPPIWDIGGALEASIHDFLHYAYTYETKRSVAQAEVIDELERCLGDMRGAITEMRVTDNGQRLEALDTMRLPPMASESHSIFELCVQHGVYIYVEQRLRHDSSIISSRKCHRPILSNALFPVEMLSKYHPIDPTSMVQLLLEHGADPNTADGVDVHSTTWSNFIRNMVESPTNLKRQLMDMLLNSGAYSTSAFIITLGAPMPENSHAKANRIWMLDKLLEKGIDPNSKYRDSTVWQEYLTVSLARERHEAGFQQTRFKQVELLLLGGADPDVIASGRKVDEIIQEIFDGFFLAELLDLLKQMRLRKEGGLLTRIWHAAWGIFG</sequence>
<dbReference type="Pfam" id="PF24883">
    <property type="entry name" value="NPHP3_N"/>
    <property type="match status" value="1"/>
</dbReference>
<keyword evidence="1" id="KW-0677">Repeat</keyword>
<dbReference type="Proteomes" id="UP000235786">
    <property type="component" value="Unassembled WGS sequence"/>
</dbReference>
<protein>
    <submittedName>
        <fullName evidence="4">Uncharacterized protein</fullName>
    </submittedName>
</protein>
<dbReference type="InterPro" id="IPR056884">
    <property type="entry name" value="NPHP3-like_N"/>
</dbReference>
<evidence type="ECO:0000313" key="4">
    <source>
        <dbReference type="EMBL" id="PMD30309.1"/>
    </source>
</evidence>
<proteinExistence type="predicted"/>
<dbReference type="OrthoDB" id="443402at2759"/>
<dbReference type="AlphaFoldDB" id="A0A2J6QVP0"/>
<dbReference type="STRING" id="1149755.A0A2J6QVP0"/>
<evidence type="ECO:0000256" key="1">
    <source>
        <dbReference type="ARBA" id="ARBA00022737"/>
    </source>
</evidence>
<dbReference type="PANTHER" id="PTHR10039:SF5">
    <property type="entry name" value="NACHT DOMAIN-CONTAINING PROTEIN"/>
    <property type="match status" value="1"/>
</dbReference>
<dbReference type="Gene3D" id="3.40.50.300">
    <property type="entry name" value="P-loop containing nucleotide triphosphate hydrolases"/>
    <property type="match status" value="1"/>
</dbReference>
<dbReference type="SUPFAM" id="SSF52540">
    <property type="entry name" value="P-loop containing nucleoside triphosphate hydrolases"/>
    <property type="match status" value="1"/>
</dbReference>
<accession>A0A2J6QVP0</accession>
<organism evidence="4 5">
    <name type="scientific">Hyaloscypha variabilis (strain UAMH 11265 / GT02V1 / F)</name>
    <name type="common">Meliniomyces variabilis</name>
    <dbReference type="NCBI Taxonomy" id="1149755"/>
    <lineage>
        <taxon>Eukaryota</taxon>
        <taxon>Fungi</taxon>
        <taxon>Dikarya</taxon>
        <taxon>Ascomycota</taxon>
        <taxon>Pezizomycotina</taxon>
        <taxon>Leotiomycetes</taxon>
        <taxon>Helotiales</taxon>
        <taxon>Hyaloscyphaceae</taxon>
        <taxon>Hyaloscypha</taxon>
        <taxon>Hyaloscypha variabilis</taxon>
    </lineage>
</organism>
<dbReference type="EMBL" id="KZ613968">
    <property type="protein sequence ID" value="PMD30309.1"/>
    <property type="molecule type" value="Genomic_DNA"/>
</dbReference>
<reference evidence="4 5" key="1">
    <citation type="submission" date="2016-04" db="EMBL/GenBank/DDBJ databases">
        <title>A degradative enzymes factory behind the ericoid mycorrhizal symbiosis.</title>
        <authorList>
            <consortium name="DOE Joint Genome Institute"/>
            <person name="Martino E."/>
            <person name="Morin E."/>
            <person name="Grelet G."/>
            <person name="Kuo A."/>
            <person name="Kohler A."/>
            <person name="Daghino S."/>
            <person name="Barry K."/>
            <person name="Choi C."/>
            <person name="Cichocki N."/>
            <person name="Clum A."/>
            <person name="Copeland A."/>
            <person name="Hainaut M."/>
            <person name="Haridas S."/>
            <person name="Labutti K."/>
            <person name="Lindquist E."/>
            <person name="Lipzen A."/>
            <person name="Khouja H.-R."/>
            <person name="Murat C."/>
            <person name="Ohm R."/>
            <person name="Olson A."/>
            <person name="Spatafora J."/>
            <person name="Veneault-Fourrey C."/>
            <person name="Henrissat B."/>
            <person name="Grigoriev I."/>
            <person name="Martin F."/>
            <person name="Perotto S."/>
        </authorList>
    </citation>
    <scope>NUCLEOTIDE SEQUENCE [LARGE SCALE GENOMIC DNA]</scope>
    <source>
        <strain evidence="4 5">F</strain>
    </source>
</reference>
<evidence type="ECO:0000259" key="2">
    <source>
        <dbReference type="Pfam" id="PF24883"/>
    </source>
</evidence>
<evidence type="ECO:0000313" key="5">
    <source>
        <dbReference type="Proteomes" id="UP000235786"/>
    </source>
</evidence>
<evidence type="ECO:0000259" key="3">
    <source>
        <dbReference type="Pfam" id="PF25053"/>
    </source>
</evidence>
<feature type="domain" description="Nephrocystin 3-like N-terminal" evidence="2">
    <location>
        <begin position="254"/>
        <end position="416"/>
    </location>
</feature>
<dbReference type="PANTHER" id="PTHR10039">
    <property type="entry name" value="AMELOGENIN"/>
    <property type="match status" value="1"/>
</dbReference>
<gene>
    <name evidence="4" type="ORF">L207DRAFT_592761</name>
</gene>